<dbReference type="Proteomes" id="UP000265768">
    <property type="component" value="Unassembled WGS sequence"/>
</dbReference>
<dbReference type="PANTHER" id="PTHR30383:SF5">
    <property type="entry name" value="SGNH HYDROLASE-TYPE ESTERASE DOMAIN-CONTAINING PROTEIN"/>
    <property type="match status" value="1"/>
</dbReference>
<dbReference type="PANTHER" id="PTHR30383">
    <property type="entry name" value="THIOESTERASE 1/PROTEASE 1/LYSOPHOSPHOLIPASE L1"/>
    <property type="match status" value="1"/>
</dbReference>
<dbReference type="AlphaFoldDB" id="A0A3A4AKV8"/>
<keyword evidence="1" id="KW-0732">Signal</keyword>
<comment type="caution">
    <text evidence="2">The sequence shown here is derived from an EMBL/GenBank/DDBJ whole genome shotgun (WGS) entry which is preliminary data.</text>
</comment>
<dbReference type="GO" id="GO:0004622">
    <property type="term" value="F:phosphatidylcholine lysophospholipase activity"/>
    <property type="evidence" value="ECO:0007669"/>
    <property type="project" value="TreeGrafter"/>
</dbReference>
<keyword evidence="2" id="KW-0378">Hydrolase</keyword>
<dbReference type="InterPro" id="IPR036514">
    <property type="entry name" value="SGNH_hydro_sf"/>
</dbReference>
<dbReference type="InterPro" id="IPR001087">
    <property type="entry name" value="GDSL"/>
</dbReference>
<keyword evidence="3" id="KW-1185">Reference proteome</keyword>
<evidence type="ECO:0000313" key="3">
    <source>
        <dbReference type="Proteomes" id="UP000265768"/>
    </source>
</evidence>
<dbReference type="EMBL" id="QZEY01000011">
    <property type="protein sequence ID" value="RJL27147.1"/>
    <property type="molecule type" value="Genomic_DNA"/>
</dbReference>
<reference evidence="2 3" key="1">
    <citation type="submission" date="2018-09" db="EMBL/GenBank/DDBJ databases">
        <title>YIM 75507 draft genome.</title>
        <authorList>
            <person name="Tang S."/>
            <person name="Feng Y."/>
        </authorList>
    </citation>
    <scope>NUCLEOTIDE SEQUENCE [LARGE SCALE GENOMIC DNA]</scope>
    <source>
        <strain evidence="2 3">YIM 75507</strain>
    </source>
</reference>
<dbReference type="OrthoDB" id="5561551at2"/>
<feature type="signal peptide" evidence="1">
    <location>
        <begin position="1"/>
        <end position="26"/>
    </location>
</feature>
<name>A0A3A4AKV8_9ACTN</name>
<organism evidence="2 3">
    <name type="scientific">Bailinhaonella thermotolerans</name>
    <dbReference type="NCBI Taxonomy" id="1070861"/>
    <lineage>
        <taxon>Bacteria</taxon>
        <taxon>Bacillati</taxon>
        <taxon>Actinomycetota</taxon>
        <taxon>Actinomycetes</taxon>
        <taxon>Streptosporangiales</taxon>
        <taxon>Streptosporangiaceae</taxon>
        <taxon>Bailinhaonella</taxon>
    </lineage>
</organism>
<dbReference type="SUPFAM" id="SSF52266">
    <property type="entry name" value="SGNH hydrolase"/>
    <property type="match status" value="1"/>
</dbReference>
<dbReference type="RefSeq" id="WP_119929048.1">
    <property type="nucleotide sequence ID" value="NZ_QZEY01000011.1"/>
</dbReference>
<gene>
    <name evidence="2" type="ORF">D5H75_25420</name>
</gene>
<evidence type="ECO:0000313" key="2">
    <source>
        <dbReference type="EMBL" id="RJL27147.1"/>
    </source>
</evidence>
<feature type="chain" id="PRO_5017347425" evidence="1">
    <location>
        <begin position="27"/>
        <end position="285"/>
    </location>
</feature>
<sequence length="285" mass="31229">MMRGLTPVLVVTTVAALAPSASYAGAAPRADGGLAAPDSIAALGDSITRGFNACGWYLDCTSRSWAAGDHASVRSHYSRILATNPDIAGHNYNLAKSGADSRDLARQAAEAVTRKPDYVTILIGANDACAERESNMPRPALFRRRVEQGLDVLRAGVPNARIFVSSIPDLRRLWQVGRKDGRARAFWKLGRICPTMLANANSDAPADRARRERVRKRVMAYNAQLAAACEAYGPRCRHDGGEVFSYPFTLAQLSPWDYFHPNAQGQRLLAERTYRHGFPWTDTRA</sequence>
<accession>A0A3A4AKV8</accession>
<protein>
    <submittedName>
        <fullName evidence="2">SGNH/GDSL hydrolase family protein</fullName>
    </submittedName>
</protein>
<evidence type="ECO:0000256" key="1">
    <source>
        <dbReference type="SAM" id="SignalP"/>
    </source>
</evidence>
<dbReference type="Gene3D" id="3.40.50.1110">
    <property type="entry name" value="SGNH hydrolase"/>
    <property type="match status" value="1"/>
</dbReference>
<dbReference type="Pfam" id="PF00657">
    <property type="entry name" value="Lipase_GDSL"/>
    <property type="match status" value="1"/>
</dbReference>
<proteinExistence type="predicted"/>
<dbReference type="InterPro" id="IPR051532">
    <property type="entry name" value="Ester_Hydrolysis_Enzymes"/>
</dbReference>